<dbReference type="GO" id="GO:0015031">
    <property type="term" value="P:protein transport"/>
    <property type="evidence" value="ECO:0007669"/>
    <property type="project" value="UniProtKB-KW"/>
</dbReference>
<comment type="subunit">
    <text evidence="1">Heterohexamer.</text>
</comment>
<dbReference type="SUPFAM" id="SSF144122">
    <property type="entry name" value="Tim10-like"/>
    <property type="match status" value="1"/>
</dbReference>
<keyword evidence="1" id="KW-0143">Chaperone</keyword>
<evidence type="ECO:0000256" key="1">
    <source>
        <dbReference type="RuleBase" id="RU367043"/>
    </source>
</evidence>
<evidence type="ECO:0000259" key="2">
    <source>
        <dbReference type="Pfam" id="PF02953"/>
    </source>
</evidence>
<evidence type="ECO:0000313" key="4">
    <source>
        <dbReference type="Proteomes" id="UP000288805"/>
    </source>
</evidence>
<dbReference type="Pfam" id="PF02953">
    <property type="entry name" value="zf-Tim10_DDP"/>
    <property type="match status" value="1"/>
</dbReference>
<keyword evidence="1" id="KW-1015">Disulfide bond</keyword>
<reference evidence="3 4" key="1">
    <citation type="journal article" date="2018" name="PLoS Genet.">
        <title>Population sequencing reveals clonal diversity and ancestral inbreeding in the grapevine cultivar Chardonnay.</title>
        <authorList>
            <person name="Roach M.J."/>
            <person name="Johnson D.L."/>
            <person name="Bohlmann J."/>
            <person name="van Vuuren H.J."/>
            <person name="Jones S.J."/>
            <person name="Pretorius I.S."/>
            <person name="Schmidt S.A."/>
            <person name="Borneman A.R."/>
        </authorList>
    </citation>
    <scope>NUCLEOTIDE SEQUENCE [LARGE SCALE GENOMIC DNA]</scope>
    <source>
        <strain evidence="4">cv. Chardonnay</strain>
        <tissue evidence="3">Leaf</tissue>
    </source>
</reference>
<comment type="function">
    <text evidence="1">Mitochondrial intermembrane chaperone that participates in the import and insertion of some multi-pass transmembrane proteins into the mitochondrial inner membrane. Also required for the transfer of beta-barrel precursors from the TOM complex to the sorting and assembly machinery (SAM complex) of the outer membrane. Acts as a chaperone-like protein that protects the hydrophobic precursors from aggregation and guide them through the mitochondrial intermembrane space.</text>
</comment>
<keyword evidence="1" id="KW-0472">Membrane</keyword>
<dbReference type="GO" id="GO:0005743">
    <property type="term" value="C:mitochondrial inner membrane"/>
    <property type="evidence" value="ECO:0007669"/>
    <property type="project" value="UniProtKB-SubCell"/>
</dbReference>
<dbReference type="EMBL" id="QGNW01000049">
    <property type="protein sequence ID" value="RVX06860.1"/>
    <property type="molecule type" value="Genomic_DNA"/>
</dbReference>
<keyword evidence="1" id="KW-0813">Transport</keyword>
<protein>
    <recommendedName>
        <fullName evidence="1">Mitochondrial import inner membrane translocase subunit</fullName>
    </recommendedName>
</protein>
<dbReference type="AlphaFoldDB" id="A0A438JD40"/>
<dbReference type="OrthoDB" id="344165at2759"/>
<keyword evidence="1" id="KW-0811">Translocation</keyword>
<dbReference type="Gene3D" id="1.10.287.810">
    <property type="entry name" value="Mitochondrial import inner membrane translocase subunit tim13 like domains"/>
    <property type="match status" value="1"/>
</dbReference>
<name>A0A438JD40_VITVI</name>
<organism evidence="3 4">
    <name type="scientific">Vitis vinifera</name>
    <name type="common">Grape</name>
    <dbReference type="NCBI Taxonomy" id="29760"/>
    <lineage>
        <taxon>Eukaryota</taxon>
        <taxon>Viridiplantae</taxon>
        <taxon>Streptophyta</taxon>
        <taxon>Embryophyta</taxon>
        <taxon>Tracheophyta</taxon>
        <taxon>Spermatophyta</taxon>
        <taxon>Magnoliopsida</taxon>
        <taxon>eudicotyledons</taxon>
        <taxon>Gunneridae</taxon>
        <taxon>Pentapetalae</taxon>
        <taxon>rosids</taxon>
        <taxon>Vitales</taxon>
        <taxon>Vitaceae</taxon>
        <taxon>Viteae</taxon>
        <taxon>Vitis</taxon>
    </lineage>
</organism>
<accession>A0A438JD40</accession>
<comment type="similarity">
    <text evidence="1">Belongs to the small Tim family.</text>
</comment>
<feature type="domain" description="Tim10-like" evidence="2">
    <location>
        <begin position="1"/>
        <end position="54"/>
    </location>
</feature>
<sequence>MLNEMVAKITNVCWDKCITGTPGSKFSSSESACLSKCAQRYMDLSITIMTRFQSMQ</sequence>
<evidence type="ECO:0000313" key="3">
    <source>
        <dbReference type="EMBL" id="RVX06860.1"/>
    </source>
</evidence>
<dbReference type="InterPro" id="IPR004217">
    <property type="entry name" value="Tim10-like"/>
</dbReference>
<keyword evidence="1" id="KW-0999">Mitochondrion inner membrane</keyword>
<comment type="domain">
    <text evidence="1">The twin CX3C motif contains 4 conserved Cys residues that form 2 disulfide bonds in the mitochondrial intermembrane space.</text>
</comment>
<gene>
    <name evidence="3" type="primary">TIM8_1</name>
    <name evidence="3" type="ORF">CK203_015085</name>
</gene>
<keyword evidence="1" id="KW-0496">Mitochondrion</keyword>
<comment type="caution">
    <text evidence="3">The sequence shown here is derived from an EMBL/GenBank/DDBJ whole genome shotgun (WGS) entry which is preliminary data.</text>
</comment>
<dbReference type="Proteomes" id="UP000288805">
    <property type="component" value="Unassembled WGS sequence"/>
</dbReference>
<comment type="subcellular location">
    <subcellularLocation>
        <location evidence="1">Mitochondrion inner membrane</location>
        <topology evidence="1">Peripheral membrane protein</topology>
        <orientation evidence="1">Intermembrane side</orientation>
    </subcellularLocation>
</comment>
<dbReference type="InterPro" id="IPR035427">
    <property type="entry name" value="Tim10-like_dom_sf"/>
</dbReference>
<keyword evidence="1" id="KW-0653">Protein transport</keyword>
<proteinExistence type="inferred from homology"/>